<dbReference type="Proteomes" id="UP000061432">
    <property type="component" value="Plasmid pMaq22A_2p"/>
</dbReference>
<proteinExistence type="predicted"/>
<reference evidence="2" key="2">
    <citation type="submission" date="2015-01" db="EMBL/GenBank/DDBJ databases">
        <title>Complete genome sequence of Methylobacterium aquaticum strain 22A.</title>
        <authorList>
            <person name="Tani A."/>
            <person name="Ogura Y."/>
            <person name="Hayashi T."/>
        </authorList>
    </citation>
    <scope>NUCLEOTIDE SEQUENCE [LARGE SCALE GENOMIC DNA]</scope>
    <source>
        <strain evidence="2">MA-22A</strain>
        <plasmid evidence="2">Plasmid pMaq22A_2p DNA</plasmid>
    </source>
</reference>
<accession>A0A1Y0ZCJ8</accession>
<evidence type="ECO:0000313" key="2">
    <source>
        <dbReference type="Proteomes" id="UP000061432"/>
    </source>
</evidence>
<keyword evidence="1" id="KW-0614">Plasmid</keyword>
<geneLocation type="plasmid" evidence="2">
    <name>pMaq22A_2p DNA</name>
</geneLocation>
<protein>
    <submittedName>
        <fullName evidence="1">Uncharacterized protein</fullName>
    </submittedName>
</protein>
<organism evidence="1 2">
    <name type="scientific">Methylobacterium aquaticum</name>
    <dbReference type="NCBI Taxonomy" id="270351"/>
    <lineage>
        <taxon>Bacteria</taxon>
        <taxon>Pseudomonadati</taxon>
        <taxon>Pseudomonadota</taxon>
        <taxon>Alphaproteobacteria</taxon>
        <taxon>Hyphomicrobiales</taxon>
        <taxon>Methylobacteriaceae</taxon>
        <taxon>Methylobacterium</taxon>
    </lineage>
</organism>
<evidence type="ECO:0000313" key="1">
    <source>
        <dbReference type="EMBL" id="BAR47352.1"/>
    </source>
</evidence>
<reference evidence="1 2" key="1">
    <citation type="journal article" date="2015" name="Genome Announc.">
        <title>Complete Genome Sequence of Methylobacterium aquaticum Strain 22A, Isolated from Racomitrium japonicum Moss.</title>
        <authorList>
            <person name="Tani A."/>
            <person name="Ogura Y."/>
            <person name="Hayashi T."/>
            <person name="Kimbara K."/>
        </authorList>
    </citation>
    <scope>NUCLEOTIDE SEQUENCE [LARGE SCALE GENOMIC DNA]</scope>
    <source>
        <strain evidence="1 2">MA-22A</strain>
        <plasmid evidence="2">Plasmid pMaq22A_2p DNA</plasmid>
    </source>
</reference>
<dbReference type="KEGG" id="maqu:Maq22A_2p42665"/>
<dbReference type="AlphaFoldDB" id="A0A1Y0ZCJ8"/>
<sequence>MCFGFSGGLGPTIRPRFQGTRGLVETVTTSGMTGSCVKEPAMRDPMLPVSPMSNDGSLWHKPTSAPAGLDCCSRPEAVRRRACLDRPVLRDFRTFDCATWFLATPRYMAHLRQARQRRWQCRLRRKWLFSSQVNPSSPSALHQWAGFCFS</sequence>
<name>A0A1Y0ZCJ8_9HYPH</name>
<dbReference type="EMBL" id="AP014706">
    <property type="protein sequence ID" value="BAR47352.1"/>
    <property type="molecule type" value="Genomic_DNA"/>
</dbReference>
<gene>
    <name evidence="1" type="ORF">Maq22A_2p42665</name>
</gene>